<dbReference type="GO" id="GO:0005829">
    <property type="term" value="C:cytosol"/>
    <property type="evidence" value="ECO:0007669"/>
    <property type="project" value="TreeGrafter"/>
</dbReference>
<evidence type="ECO:0000256" key="3">
    <source>
        <dbReference type="ARBA" id="ARBA00023125"/>
    </source>
</evidence>
<keyword evidence="4" id="KW-0804">Transcription</keyword>
<keyword evidence="2" id="KW-0805">Transcription regulation</keyword>
<evidence type="ECO:0000256" key="2">
    <source>
        <dbReference type="ARBA" id="ARBA00023015"/>
    </source>
</evidence>
<dbReference type="Gene3D" id="3.40.190.290">
    <property type="match status" value="1"/>
</dbReference>
<reference evidence="6" key="1">
    <citation type="journal article" date="2021" name="PeerJ">
        <title>Extensive microbial diversity within the chicken gut microbiome revealed by metagenomics and culture.</title>
        <authorList>
            <person name="Gilroy R."/>
            <person name="Ravi A."/>
            <person name="Getino M."/>
            <person name="Pursley I."/>
            <person name="Horton D.L."/>
            <person name="Alikhan N.F."/>
            <person name="Baker D."/>
            <person name="Gharbi K."/>
            <person name="Hall N."/>
            <person name="Watson M."/>
            <person name="Adriaenssens E.M."/>
            <person name="Foster-Nyarko E."/>
            <person name="Jarju S."/>
            <person name="Secka A."/>
            <person name="Antonio M."/>
            <person name="Oren A."/>
            <person name="Chaudhuri R.R."/>
            <person name="La Ragione R."/>
            <person name="Hildebrand F."/>
            <person name="Pallen M.J."/>
        </authorList>
    </citation>
    <scope>NUCLEOTIDE SEQUENCE</scope>
    <source>
        <strain evidence="6">CHK180-15479</strain>
    </source>
</reference>
<dbReference type="InterPro" id="IPR000847">
    <property type="entry name" value="LysR_HTH_N"/>
</dbReference>
<dbReference type="InterPro" id="IPR036388">
    <property type="entry name" value="WH-like_DNA-bd_sf"/>
</dbReference>
<dbReference type="InterPro" id="IPR050950">
    <property type="entry name" value="HTH-type_LysR_regulators"/>
</dbReference>
<accession>A0A9D2SIE2</accession>
<dbReference type="Proteomes" id="UP000823910">
    <property type="component" value="Unassembled WGS sequence"/>
</dbReference>
<dbReference type="AlphaFoldDB" id="A0A9D2SIE2"/>
<keyword evidence="3" id="KW-0238">DNA-binding</keyword>
<dbReference type="InterPro" id="IPR036390">
    <property type="entry name" value="WH_DNA-bd_sf"/>
</dbReference>
<dbReference type="InterPro" id="IPR005119">
    <property type="entry name" value="LysR_subst-bd"/>
</dbReference>
<dbReference type="PANTHER" id="PTHR30419">
    <property type="entry name" value="HTH-TYPE TRANSCRIPTIONAL REGULATOR YBHD"/>
    <property type="match status" value="1"/>
</dbReference>
<comment type="similarity">
    <text evidence="1">Belongs to the LysR transcriptional regulatory family.</text>
</comment>
<comment type="caution">
    <text evidence="6">The sequence shown here is derived from an EMBL/GenBank/DDBJ whole genome shotgun (WGS) entry which is preliminary data.</text>
</comment>
<dbReference type="Pfam" id="PF03466">
    <property type="entry name" value="LysR_substrate"/>
    <property type="match status" value="1"/>
</dbReference>
<protein>
    <submittedName>
        <fullName evidence="6">LysR family transcriptional regulator</fullName>
    </submittedName>
</protein>
<gene>
    <name evidence="6" type="ORF">H9704_08625</name>
</gene>
<dbReference type="SUPFAM" id="SSF53850">
    <property type="entry name" value="Periplasmic binding protein-like II"/>
    <property type="match status" value="1"/>
</dbReference>
<dbReference type="GO" id="GO:0003700">
    <property type="term" value="F:DNA-binding transcription factor activity"/>
    <property type="evidence" value="ECO:0007669"/>
    <property type="project" value="InterPro"/>
</dbReference>
<proteinExistence type="inferred from homology"/>
<evidence type="ECO:0000313" key="7">
    <source>
        <dbReference type="Proteomes" id="UP000823910"/>
    </source>
</evidence>
<dbReference type="CDD" id="cd05466">
    <property type="entry name" value="PBP2_LTTR_substrate"/>
    <property type="match status" value="1"/>
</dbReference>
<dbReference type="Gene3D" id="1.10.10.10">
    <property type="entry name" value="Winged helix-like DNA-binding domain superfamily/Winged helix DNA-binding domain"/>
    <property type="match status" value="1"/>
</dbReference>
<dbReference type="SUPFAM" id="SSF46785">
    <property type="entry name" value="Winged helix' DNA-binding domain"/>
    <property type="match status" value="1"/>
</dbReference>
<evidence type="ECO:0000256" key="1">
    <source>
        <dbReference type="ARBA" id="ARBA00009437"/>
    </source>
</evidence>
<evidence type="ECO:0000256" key="4">
    <source>
        <dbReference type="ARBA" id="ARBA00023163"/>
    </source>
</evidence>
<dbReference type="PRINTS" id="PR00039">
    <property type="entry name" value="HTHLYSR"/>
</dbReference>
<evidence type="ECO:0000259" key="5">
    <source>
        <dbReference type="PROSITE" id="PS50931"/>
    </source>
</evidence>
<dbReference type="EMBL" id="DWWT01000039">
    <property type="protein sequence ID" value="HJC06203.1"/>
    <property type="molecule type" value="Genomic_DNA"/>
</dbReference>
<dbReference type="PROSITE" id="PS50931">
    <property type="entry name" value="HTH_LYSR"/>
    <property type="match status" value="1"/>
</dbReference>
<organism evidence="6 7">
    <name type="scientific">Candidatus Enterocloster excrementipullorum</name>
    <dbReference type="NCBI Taxonomy" id="2838559"/>
    <lineage>
        <taxon>Bacteria</taxon>
        <taxon>Bacillati</taxon>
        <taxon>Bacillota</taxon>
        <taxon>Clostridia</taxon>
        <taxon>Lachnospirales</taxon>
        <taxon>Lachnospiraceae</taxon>
        <taxon>Enterocloster</taxon>
    </lineage>
</organism>
<dbReference type="PANTHER" id="PTHR30419:SF8">
    <property type="entry name" value="NITROGEN ASSIMILATION TRANSCRIPTIONAL ACTIVATOR-RELATED"/>
    <property type="match status" value="1"/>
</dbReference>
<sequence>MKLNQLAYFVAVYQNRTITKAAEVLHISQPSITTSIKELESEFNINLFQRINRQMVLTPEGELFYKRACQILKEVELLQEDIADLNQSRNHIKMGLPLQMGAFFLPALMRDFKERYPLIQLEIVECGAKDIVHMILEEKIDLAIASINTDNPKLKYIHLFDTEICLCVEKEHPFSGRDFISLEEACSIPLSMLPKGFYTPDSVLAACNRLHLAPDIRLYSSQLHTIKNLIINAGFGSFLLREAVVLDQDIVSIPINPSIQATICMITKKGRRIYNDSRTLIEFVMEKYRTQKKR</sequence>
<dbReference type="GO" id="GO:0003677">
    <property type="term" value="F:DNA binding"/>
    <property type="evidence" value="ECO:0007669"/>
    <property type="project" value="UniProtKB-KW"/>
</dbReference>
<evidence type="ECO:0000313" key="6">
    <source>
        <dbReference type="EMBL" id="HJC06203.1"/>
    </source>
</evidence>
<name>A0A9D2SIE2_9FIRM</name>
<dbReference type="Pfam" id="PF00126">
    <property type="entry name" value="HTH_1"/>
    <property type="match status" value="1"/>
</dbReference>
<dbReference type="FunFam" id="1.10.10.10:FF:000001">
    <property type="entry name" value="LysR family transcriptional regulator"/>
    <property type="match status" value="1"/>
</dbReference>
<reference evidence="6" key="2">
    <citation type="submission" date="2021-04" db="EMBL/GenBank/DDBJ databases">
        <authorList>
            <person name="Gilroy R."/>
        </authorList>
    </citation>
    <scope>NUCLEOTIDE SEQUENCE</scope>
    <source>
        <strain evidence="6">CHK180-15479</strain>
    </source>
</reference>
<feature type="domain" description="HTH lysR-type" evidence="5">
    <location>
        <begin position="1"/>
        <end position="58"/>
    </location>
</feature>